<accession>A0ABW5NMG6</accession>
<evidence type="ECO:0000313" key="1">
    <source>
        <dbReference type="EMBL" id="MFD2599234.1"/>
    </source>
</evidence>
<proteinExistence type="predicted"/>
<organism evidence="1 2">
    <name type="scientific">Sphingobacterium corticis</name>
    <dbReference type="NCBI Taxonomy" id="1812823"/>
    <lineage>
        <taxon>Bacteria</taxon>
        <taxon>Pseudomonadati</taxon>
        <taxon>Bacteroidota</taxon>
        <taxon>Sphingobacteriia</taxon>
        <taxon>Sphingobacteriales</taxon>
        <taxon>Sphingobacteriaceae</taxon>
        <taxon>Sphingobacterium</taxon>
    </lineage>
</organism>
<dbReference type="RefSeq" id="WP_380869360.1">
    <property type="nucleotide sequence ID" value="NZ_JBHUMA010000006.1"/>
</dbReference>
<keyword evidence="2" id="KW-1185">Reference proteome</keyword>
<gene>
    <name evidence="1" type="ORF">ACFSQ3_09740</name>
</gene>
<dbReference type="Proteomes" id="UP001597393">
    <property type="component" value="Unassembled WGS sequence"/>
</dbReference>
<sequence length="129" mass="14901">MKPNKRIGRILELVKEEYYVEYRQSTGADHVADYLHVLCTQYGQLVGKNVSVQKPIEFACQQFRIYLQEARNSELNAEEVGLKSVFSKFNGLILQELLNSKIRFKEAKISVWQNCSEELLQQHLPALAV</sequence>
<reference evidence="2" key="1">
    <citation type="journal article" date="2019" name="Int. J. Syst. Evol. Microbiol.">
        <title>The Global Catalogue of Microorganisms (GCM) 10K type strain sequencing project: providing services to taxonomists for standard genome sequencing and annotation.</title>
        <authorList>
            <consortium name="The Broad Institute Genomics Platform"/>
            <consortium name="The Broad Institute Genome Sequencing Center for Infectious Disease"/>
            <person name="Wu L."/>
            <person name="Ma J."/>
        </authorList>
    </citation>
    <scope>NUCLEOTIDE SEQUENCE [LARGE SCALE GENOMIC DNA]</scope>
    <source>
        <strain evidence="2">KCTC 42248</strain>
    </source>
</reference>
<protein>
    <recommendedName>
        <fullName evidence="3">Phage integrase SAM-like domain-containing protein</fullName>
    </recommendedName>
</protein>
<evidence type="ECO:0000313" key="2">
    <source>
        <dbReference type="Proteomes" id="UP001597393"/>
    </source>
</evidence>
<evidence type="ECO:0008006" key="3">
    <source>
        <dbReference type="Google" id="ProtNLM"/>
    </source>
</evidence>
<name>A0ABW5NMG6_9SPHI</name>
<dbReference type="EMBL" id="JBHUMA010000006">
    <property type="protein sequence ID" value="MFD2599234.1"/>
    <property type="molecule type" value="Genomic_DNA"/>
</dbReference>
<comment type="caution">
    <text evidence="1">The sequence shown here is derived from an EMBL/GenBank/DDBJ whole genome shotgun (WGS) entry which is preliminary data.</text>
</comment>